<dbReference type="GO" id="GO:0005737">
    <property type="term" value="C:cytoplasm"/>
    <property type="evidence" value="ECO:0007669"/>
    <property type="project" value="TreeGrafter"/>
</dbReference>
<dbReference type="GO" id="GO:0035556">
    <property type="term" value="P:intracellular signal transduction"/>
    <property type="evidence" value="ECO:0007669"/>
    <property type="project" value="TreeGrafter"/>
</dbReference>
<dbReference type="Pfam" id="PF00069">
    <property type="entry name" value="Pkinase"/>
    <property type="match status" value="1"/>
</dbReference>
<feature type="compositionally biased region" description="Polar residues" evidence="11">
    <location>
        <begin position="539"/>
        <end position="548"/>
    </location>
</feature>
<evidence type="ECO:0000256" key="6">
    <source>
        <dbReference type="ARBA" id="ARBA00022777"/>
    </source>
</evidence>
<evidence type="ECO:0000256" key="3">
    <source>
        <dbReference type="ARBA" id="ARBA00022527"/>
    </source>
</evidence>
<dbReference type="InterPro" id="IPR017441">
    <property type="entry name" value="Protein_kinase_ATP_BS"/>
</dbReference>
<dbReference type="SUPFAM" id="SSF56112">
    <property type="entry name" value="Protein kinase-like (PK-like)"/>
    <property type="match status" value="1"/>
</dbReference>
<dbReference type="CDD" id="cd14003">
    <property type="entry name" value="STKc_AMPK-like"/>
    <property type="match status" value="1"/>
</dbReference>
<gene>
    <name evidence="13" type="ORF">PMAYCL1PPCAC_31142</name>
</gene>
<dbReference type="FunFam" id="1.10.510.10:FF:000571">
    <property type="entry name" value="Maternal embryonic leucine zipper kinase"/>
    <property type="match status" value="1"/>
</dbReference>
<dbReference type="InterPro" id="IPR000719">
    <property type="entry name" value="Prot_kinase_dom"/>
</dbReference>
<sequence>LSSMEAPLMAMSSDSTHPVHLLPSSAVSSPFYEDDDDGHLEASSTTTKCGRGMETCYREEEQLEHRLQLHFHDPVNYVPRKPNGAYPKSTAAQPKSAEIEQMPRTGSVDSAISVSSNQGYKVKEVGLYTLHEKIGTGMYGAVRRAVHKVTKTEVAVKIVKKTALRPFRNAMMRIYREIEVQKRLHHPFVLDLFQVMETDSTIYLVTDLCQGGELFNVIQKRRRLSEGEARKYFCQLLAAVQYCHERGVVHRDIKAENLLLDEFGNVKLADFGFSNFFTEENLLVTFCGSPQYAAPEVFLGKKYYGPQLDIWSMGVLLHVFLTGSTPFEGRNFAHIQERVLTSHIEYPFYVSHEAAQLMNMMMNRNEDQRATLKQVMTHRWLRHDDIPQMIKNSVSIYDYIVDFIPKDFTTECLLELGVSEEQIRESTGRFDNVDGMNRLLNREYRARRLRKVWADSDTINIVVAAQVLQSEGCRRTSIVARIDPEPIQGELAVREATLRVDDHNQRQWRSFLPGPEEYPYAEFSEEERREREENARELANSSKKSSPSVEMLSSAHSSHETLKLERLRPQVARSTEVPDFEEAQQPMPMKVEKILESVDSSEGYGGENSAHNSLTSINAPDLRRMPSDVCSRMGALDITQKRRSIVEAPEQAPLPKRPSLPECLSLEMERGSIHLAKPPKQKNERKTFFEKMRLKRKKAHGLRQETIQARPNWYLPPPPLAEGGSFDDPEESKGGMEI</sequence>
<evidence type="ECO:0000256" key="8">
    <source>
        <dbReference type="ARBA" id="ARBA00047899"/>
    </source>
</evidence>
<evidence type="ECO:0000256" key="4">
    <source>
        <dbReference type="ARBA" id="ARBA00022679"/>
    </source>
</evidence>
<feature type="region of interest" description="Disordered" evidence="11">
    <location>
        <begin position="695"/>
        <end position="738"/>
    </location>
</feature>
<evidence type="ECO:0000256" key="9">
    <source>
        <dbReference type="ARBA" id="ARBA00048679"/>
    </source>
</evidence>
<evidence type="ECO:0000256" key="11">
    <source>
        <dbReference type="SAM" id="MobiDB-lite"/>
    </source>
</evidence>
<feature type="non-terminal residue" evidence="13">
    <location>
        <position position="1"/>
    </location>
</feature>
<dbReference type="PANTHER" id="PTHR24346:SF42">
    <property type="entry name" value="SERINE_THREONINE-PROTEIN KINASE SIK3"/>
    <property type="match status" value="1"/>
</dbReference>
<dbReference type="PROSITE" id="PS50011">
    <property type="entry name" value="PROTEIN_KINASE_DOM"/>
    <property type="match status" value="1"/>
</dbReference>
<feature type="compositionally biased region" description="Basic and acidic residues" evidence="11">
    <location>
        <begin position="557"/>
        <end position="568"/>
    </location>
</feature>
<dbReference type="PROSITE" id="PS00107">
    <property type="entry name" value="PROTEIN_KINASE_ATP"/>
    <property type="match status" value="1"/>
</dbReference>
<feature type="binding site" evidence="10">
    <location>
        <position position="161"/>
    </location>
    <ligand>
        <name>ATP</name>
        <dbReference type="ChEBI" id="CHEBI:30616"/>
    </ligand>
</feature>
<evidence type="ECO:0000256" key="5">
    <source>
        <dbReference type="ARBA" id="ARBA00022741"/>
    </source>
</evidence>
<comment type="cofactor">
    <cofactor evidence="1">
        <name>Mg(2+)</name>
        <dbReference type="ChEBI" id="CHEBI:18420"/>
    </cofactor>
</comment>
<feature type="region of interest" description="Disordered" evidence="11">
    <location>
        <begin position="519"/>
        <end position="577"/>
    </location>
</feature>
<evidence type="ECO:0000313" key="14">
    <source>
        <dbReference type="Proteomes" id="UP001328107"/>
    </source>
</evidence>
<dbReference type="InterPro" id="IPR011009">
    <property type="entry name" value="Kinase-like_dom_sf"/>
</dbReference>
<evidence type="ECO:0000256" key="1">
    <source>
        <dbReference type="ARBA" id="ARBA00001946"/>
    </source>
</evidence>
<keyword evidence="14" id="KW-1185">Reference proteome</keyword>
<comment type="caution">
    <text evidence="13">The sequence shown here is derived from an EMBL/GenBank/DDBJ whole genome shotgun (WGS) entry which is preliminary data.</text>
</comment>
<dbReference type="FunFam" id="3.30.200.20:FF:000003">
    <property type="entry name" value="Non-specific serine/threonine protein kinase"/>
    <property type="match status" value="1"/>
</dbReference>
<dbReference type="SMART" id="SM00220">
    <property type="entry name" value="S_TKc"/>
    <property type="match status" value="1"/>
</dbReference>
<keyword evidence="6" id="KW-0418">Kinase</keyword>
<feature type="compositionally biased region" description="Basic and acidic residues" evidence="11">
    <location>
        <begin position="526"/>
        <end position="536"/>
    </location>
</feature>
<feature type="domain" description="Protein kinase" evidence="12">
    <location>
        <begin position="128"/>
        <end position="381"/>
    </location>
</feature>
<dbReference type="GO" id="GO:0050321">
    <property type="term" value="F:tau-protein kinase activity"/>
    <property type="evidence" value="ECO:0007669"/>
    <property type="project" value="TreeGrafter"/>
</dbReference>
<dbReference type="AlphaFoldDB" id="A0AAN5DEB1"/>
<dbReference type="GO" id="GO:0000226">
    <property type="term" value="P:microtubule cytoskeleton organization"/>
    <property type="evidence" value="ECO:0007669"/>
    <property type="project" value="TreeGrafter"/>
</dbReference>
<evidence type="ECO:0000259" key="12">
    <source>
        <dbReference type="PROSITE" id="PS50011"/>
    </source>
</evidence>
<comment type="catalytic activity">
    <reaction evidence="9">
        <text>L-seryl-[protein] + ATP = O-phospho-L-seryl-[protein] + ADP + H(+)</text>
        <dbReference type="Rhea" id="RHEA:17989"/>
        <dbReference type="Rhea" id="RHEA-COMP:9863"/>
        <dbReference type="Rhea" id="RHEA-COMP:11604"/>
        <dbReference type="ChEBI" id="CHEBI:15378"/>
        <dbReference type="ChEBI" id="CHEBI:29999"/>
        <dbReference type="ChEBI" id="CHEBI:30616"/>
        <dbReference type="ChEBI" id="CHEBI:83421"/>
        <dbReference type="ChEBI" id="CHEBI:456216"/>
        <dbReference type="EC" id="2.7.11.1"/>
    </reaction>
</comment>
<evidence type="ECO:0000256" key="2">
    <source>
        <dbReference type="ARBA" id="ARBA00012513"/>
    </source>
</evidence>
<dbReference type="Gene3D" id="1.10.510.10">
    <property type="entry name" value="Transferase(Phosphotransferase) domain 1"/>
    <property type="match status" value="1"/>
</dbReference>
<dbReference type="PROSITE" id="PS00108">
    <property type="entry name" value="PROTEIN_KINASE_ST"/>
    <property type="match status" value="1"/>
</dbReference>
<dbReference type="PANTHER" id="PTHR24346">
    <property type="entry name" value="MAP/MICROTUBULE AFFINITY-REGULATING KINASE"/>
    <property type="match status" value="1"/>
</dbReference>
<organism evidence="13 14">
    <name type="scientific">Pristionchus mayeri</name>
    <dbReference type="NCBI Taxonomy" id="1317129"/>
    <lineage>
        <taxon>Eukaryota</taxon>
        <taxon>Metazoa</taxon>
        <taxon>Ecdysozoa</taxon>
        <taxon>Nematoda</taxon>
        <taxon>Chromadorea</taxon>
        <taxon>Rhabditida</taxon>
        <taxon>Rhabditina</taxon>
        <taxon>Diplogasteromorpha</taxon>
        <taxon>Diplogasteroidea</taxon>
        <taxon>Neodiplogasteridae</taxon>
        <taxon>Pristionchus</taxon>
    </lineage>
</organism>
<dbReference type="GO" id="GO:0005524">
    <property type="term" value="F:ATP binding"/>
    <property type="evidence" value="ECO:0007669"/>
    <property type="project" value="UniProtKB-UniRule"/>
</dbReference>
<dbReference type="EMBL" id="BTRK01000006">
    <property type="protein sequence ID" value="GMR60947.1"/>
    <property type="molecule type" value="Genomic_DNA"/>
</dbReference>
<keyword evidence="4" id="KW-0808">Transferase</keyword>
<accession>A0AAN5DEB1</accession>
<keyword evidence="7 10" id="KW-0067">ATP-binding</keyword>
<protein>
    <recommendedName>
        <fullName evidence="2">non-specific serine/threonine protein kinase</fullName>
        <ecNumber evidence="2">2.7.11.1</ecNumber>
    </recommendedName>
</protein>
<keyword evidence="5 10" id="KW-0547">Nucleotide-binding</keyword>
<feature type="region of interest" description="Disordered" evidence="11">
    <location>
        <begin position="82"/>
        <end position="110"/>
    </location>
</feature>
<dbReference type="InterPro" id="IPR008271">
    <property type="entry name" value="Ser/Thr_kinase_AS"/>
</dbReference>
<evidence type="ECO:0000256" key="7">
    <source>
        <dbReference type="ARBA" id="ARBA00022840"/>
    </source>
</evidence>
<keyword evidence="3" id="KW-0723">Serine/threonine-protein kinase</keyword>
<reference evidence="14" key="1">
    <citation type="submission" date="2022-10" db="EMBL/GenBank/DDBJ databases">
        <title>Genome assembly of Pristionchus species.</title>
        <authorList>
            <person name="Yoshida K."/>
            <person name="Sommer R.J."/>
        </authorList>
    </citation>
    <scope>NUCLEOTIDE SEQUENCE [LARGE SCALE GENOMIC DNA]</scope>
    <source>
        <strain evidence="14">RS5460</strain>
    </source>
</reference>
<dbReference type="Proteomes" id="UP001328107">
    <property type="component" value="Unassembled WGS sequence"/>
</dbReference>
<name>A0AAN5DEB1_9BILA</name>
<comment type="catalytic activity">
    <reaction evidence="8">
        <text>L-threonyl-[protein] + ATP = O-phospho-L-threonyl-[protein] + ADP + H(+)</text>
        <dbReference type="Rhea" id="RHEA:46608"/>
        <dbReference type="Rhea" id="RHEA-COMP:11060"/>
        <dbReference type="Rhea" id="RHEA-COMP:11605"/>
        <dbReference type="ChEBI" id="CHEBI:15378"/>
        <dbReference type="ChEBI" id="CHEBI:30013"/>
        <dbReference type="ChEBI" id="CHEBI:30616"/>
        <dbReference type="ChEBI" id="CHEBI:61977"/>
        <dbReference type="ChEBI" id="CHEBI:456216"/>
        <dbReference type="EC" id="2.7.11.1"/>
    </reaction>
</comment>
<evidence type="ECO:0000256" key="10">
    <source>
        <dbReference type="PROSITE-ProRule" id="PRU10141"/>
    </source>
</evidence>
<dbReference type="EC" id="2.7.11.1" evidence="2"/>
<evidence type="ECO:0000313" key="13">
    <source>
        <dbReference type="EMBL" id="GMR60947.1"/>
    </source>
</evidence>
<proteinExistence type="predicted"/>